<evidence type="ECO:0000256" key="1">
    <source>
        <dbReference type="SAM" id="MobiDB-lite"/>
    </source>
</evidence>
<evidence type="ECO:0000313" key="2">
    <source>
        <dbReference type="EMBL" id="KAJ8380846.1"/>
    </source>
</evidence>
<gene>
    <name evidence="2" type="ORF">SKAU_G00016240</name>
</gene>
<dbReference type="AlphaFoldDB" id="A0A9Q1JBR3"/>
<feature type="region of interest" description="Disordered" evidence="1">
    <location>
        <begin position="1"/>
        <end position="43"/>
    </location>
</feature>
<dbReference type="EMBL" id="JAINUF010000001">
    <property type="protein sequence ID" value="KAJ8380846.1"/>
    <property type="molecule type" value="Genomic_DNA"/>
</dbReference>
<name>A0A9Q1JBR3_SYNKA</name>
<evidence type="ECO:0000313" key="3">
    <source>
        <dbReference type="Proteomes" id="UP001152622"/>
    </source>
</evidence>
<dbReference type="Proteomes" id="UP001152622">
    <property type="component" value="Chromosome 1"/>
</dbReference>
<protein>
    <submittedName>
        <fullName evidence="2">Uncharacterized protein</fullName>
    </submittedName>
</protein>
<sequence>MSAQEVPIAGAEPGDLTSVQPGFAPSAVKKEQSSSNGQVLESSSPAEICVIIGESRNAQTQGSYMCGDLW</sequence>
<comment type="caution">
    <text evidence="2">The sequence shown here is derived from an EMBL/GenBank/DDBJ whole genome shotgun (WGS) entry which is preliminary data.</text>
</comment>
<feature type="compositionally biased region" description="Polar residues" evidence="1">
    <location>
        <begin position="33"/>
        <end position="43"/>
    </location>
</feature>
<keyword evidence="3" id="KW-1185">Reference proteome</keyword>
<reference evidence="2" key="1">
    <citation type="journal article" date="2023" name="Science">
        <title>Genome structures resolve the early diversification of teleost fishes.</title>
        <authorList>
            <person name="Parey E."/>
            <person name="Louis A."/>
            <person name="Montfort J."/>
            <person name="Bouchez O."/>
            <person name="Roques C."/>
            <person name="Iampietro C."/>
            <person name="Lluch J."/>
            <person name="Castinel A."/>
            <person name="Donnadieu C."/>
            <person name="Desvignes T."/>
            <person name="Floi Bucao C."/>
            <person name="Jouanno E."/>
            <person name="Wen M."/>
            <person name="Mejri S."/>
            <person name="Dirks R."/>
            <person name="Jansen H."/>
            <person name="Henkel C."/>
            <person name="Chen W.J."/>
            <person name="Zahm M."/>
            <person name="Cabau C."/>
            <person name="Klopp C."/>
            <person name="Thompson A.W."/>
            <person name="Robinson-Rechavi M."/>
            <person name="Braasch I."/>
            <person name="Lecointre G."/>
            <person name="Bobe J."/>
            <person name="Postlethwait J.H."/>
            <person name="Berthelot C."/>
            <person name="Roest Crollius H."/>
            <person name="Guiguen Y."/>
        </authorList>
    </citation>
    <scope>NUCLEOTIDE SEQUENCE</scope>
    <source>
        <strain evidence="2">WJC10195</strain>
    </source>
</reference>
<proteinExistence type="predicted"/>
<accession>A0A9Q1JBR3</accession>
<organism evidence="2 3">
    <name type="scientific">Synaphobranchus kaupii</name>
    <name type="common">Kaup's arrowtooth eel</name>
    <dbReference type="NCBI Taxonomy" id="118154"/>
    <lineage>
        <taxon>Eukaryota</taxon>
        <taxon>Metazoa</taxon>
        <taxon>Chordata</taxon>
        <taxon>Craniata</taxon>
        <taxon>Vertebrata</taxon>
        <taxon>Euteleostomi</taxon>
        <taxon>Actinopterygii</taxon>
        <taxon>Neopterygii</taxon>
        <taxon>Teleostei</taxon>
        <taxon>Anguilliformes</taxon>
        <taxon>Synaphobranchidae</taxon>
        <taxon>Synaphobranchus</taxon>
    </lineage>
</organism>